<comment type="caution">
    <text evidence="1">The sequence shown here is derived from an EMBL/GenBank/DDBJ whole genome shotgun (WGS) entry which is preliminary data.</text>
</comment>
<dbReference type="CDD" id="cd00303">
    <property type="entry name" value="retropepsin_like"/>
    <property type="match status" value="1"/>
</dbReference>
<dbReference type="OrthoDB" id="1934862at2759"/>
<dbReference type="EMBL" id="BDDD01000674">
    <property type="protein sequence ID" value="GAV68964.1"/>
    <property type="molecule type" value="Genomic_DNA"/>
</dbReference>
<feature type="non-terminal residue" evidence="1">
    <location>
        <position position="1"/>
    </location>
</feature>
<protein>
    <submittedName>
        <fullName evidence="1">RVP_2 domain-containing protein</fullName>
    </submittedName>
</protein>
<proteinExistence type="predicted"/>
<dbReference type="Pfam" id="PF08284">
    <property type="entry name" value="RVP_2"/>
    <property type="match status" value="1"/>
</dbReference>
<sequence length="170" mass="19086">TVALKLKLTILPVTPFNVFIGNGDYLECKKECTHSNLRIQGCIFNIGLFVLPIKGADVVLGFQWLELLGYVETNYRELTMISWDNQPVILVGEPKLNGTPLPLNQLHKLASSDSISSLYHLTASSISGPESIFPGILDTELQPLLQNLIRCFRNTHTCHQPELLIIKFIW</sequence>
<keyword evidence="2" id="KW-1185">Reference proteome</keyword>
<dbReference type="InParanoid" id="A0A1Q3BM80"/>
<accession>A0A1Q3BM80</accession>
<dbReference type="Proteomes" id="UP000187406">
    <property type="component" value="Unassembled WGS sequence"/>
</dbReference>
<evidence type="ECO:0000313" key="1">
    <source>
        <dbReference type="EMBL" id="GAV68964.1"/>
    </source>
</evidence>
<dbReference type="AlphaFoldDB" id="A0A1Q3BM80"/>
<name>A0A1Q3BM80_CEPFO</name>
<organism evidence="1 2">
    <name type="scientific">Cephalotus follicularis</name>
    <name type="common">Albany pitcher plant</name>
    <dbReference type="NCBI Taxonomy" id="3775"/>
    <lineage>
        <taxon>Eukaryota</taxon>
        <taxon>Viridiplantae</taxon>
        <taxon>Streptophyta</taxon>
        <taxon>Embryophyta</taxon>
        <taxon>Tracheophyta</taxon>
        <taxon>Spermatophyta</taxon>
        <taxon>Magnoliopsida</taxon>
        <taxon>eudicotyledons</taxon>
        <taxon>Gunneridae</taxon>
        <taxon>Pentapetalae</taxon>
        <taxon>rosids</taxon>
        <taxon>fabids</taxon>
        <taxon>Oxalidales</taxon>
        <taxon>Cephalotaceae</taxon>
        <taxon>Cephalotus</taxon>
    </lineage>
</organism>
<gene>
    <name evidence="1" type="ORF">CFOL_v3_12467</name>
</gene>
<reference evidence="2" key="1">
    <citation type="submission" date="2016-04" db="EMBL/GenBank/DDBJ databases">
        <title>Cephalotus genome sequencing.</title>
        <authorList>
            <person name="Fukushima K."/>
            <person name="Hasebe M."/>
            <person name="Fang X."/>
        </authorList>
    </citation>
    <scope>NUCLEOTIDE SEQUENCE [LARGE SCALE GENOMIC DNA]</scope>
    <source>
        <strain evidence="2">cv. St1</strain>
    </source>
</reference>
<evidence type="ECO:0000313" key="2">
    <source>
        <dbReference type="Proteomes" id="UP000187406"/>
    </source>
</evidence>